<dbReference type="Gene3D" id="3.30.499.10">
    <property type="entry name" value="Aconitase, domain 3"/>
    <property type="match status" value="1"/>
</dbReference>
<name>A0A382RUA0_9ZZZZ</name>
<dbReference type="EMBL" id="UINC01124012">
    <property type="protein sequence ID" value="SVD00872.1"/>
    <property type="molecule type" value="Genomic_DNA"/>
</dbReference>
<evidence type="ECO:0000256" key="3">
    <source>
        <dbReference type="ARBA" id="ARBA00023014"/>
    </source>
</evidence>
<accession>A0A382RUA0</accession>
<dbReference type="InterPro" id="IPR036008">
    <property type="entry name" value="Aconitase_4Fe-4S_dom"/>
</dbReference>
<dbReference type="PANTHER" id="PTHR11670">
    <property type="entry name" value="ACONITASE/IRON-RESPONSIVE ELEMENT FAMILY MEMBER"/>
    <property type="match status" value="1"/>
</dbReference>
<dbReference type="AlphaFoldDB" id="A0A382RUA0"/>
<proteinExistence type="predicted"/>
<evidence type="ECO:0000256" key="1">
    <source>
        <dbReference type="ARBA" id="ARBA00022723"/>
    </source>
</evidence>
<gene>
    <name evidence="5" type="ORF">METZ01_LOCUS353726</name>
</gene>
<dbReference type="InterPro" id="IPR015931">
    <property type="entry name" value="Acnase/IPM_dHydase_lsu_aba_1/3"/>
</dbReference>
<dbReference type="Pfam" id="PF00330">
    <property type="entry name" value="Aconitase"/>
    <property type="match status" value="1"/>
</dbReference>
<dbReference type="GO" id="GO:0046872">
    <property type="term" value="F:metal ion binding"/>
    <property type="evidence" value="ECO:0007669"/>
    <property type="project" value="UniProtKB-KW"/>
</dbReference>
<keyword evidence="3" id="KW-0411">Iron-sulfur</keyword>
<feature type="non-terminal residue" evidence="5">
    <location>
        <position position="149"/>
    </location>
</feature>
<dbReference type="SUPFAM" id="SSF53732">
    <property type="entry name" value="Aconitase iron-sulfur domain"/>
    <property type="match status" value="1"/>
</dbReference>
<feature type="domain" description="Aconitase/3-isopropylmalate dehydratase large subunit alpha/beta/alpha" evidence="4">
    <location>
        <begin position="76"/>
        <end position="142"/>
    </location>
</feature>
<dbReference type="InterPro" id="IPR001030">
    <property type="entry name" value="Acoase/IPM_deHydtase_lsu_aba"/>
</dbReference>
<sequence length="149" mass="16121">MSLDSFNSKRTLTAEGNEYAFFSIDAAEREGLGNVSRLPVSLKILLENLLRFEDSLTVTSDDIRALGDWVANPPDAQEIAYRPARVLMQDFTGVPGVADLAAMRSAVVDAGHDPSVINPLSPVDLVIDHSVMVDNFGTADAFEQNVAIE</sequence>
<protein>
    <recommendedName>
        <fullName evidence="4">Aconitase/3-isopropylmalate dehydratase large subunit alpha/beta/alpha domain-containing protein</fullName>
    </recommendedName>
</protein>
<reference evidence="5" key="1">
    <citation type="submission" date="2018-05" db="EMBL/GenBank/DDBJ databases">
        <authorList>
            <person name="Lanie J.A."/>
            <person name="Ng W.-L."/>
            <person name="Kazmierczak K.M."/>
            <person name="Andrzejewski T.M."/>
            <person name="Davidsen T.M."/>
            <person name="Wayne K.J."/>
            <person name="Tettelin H."/>
            <person name="Glass J.I."/>
            <person name="Rusch D."/>
            <person name="Podicherti R."/>
            <person name="Tsui H.-C.T."/>
            <person name="Winkler M.E."/>
        </authorList>
    </citation>
    <scope>NUCLEOTIDE SEQUENCE</scope>
</reference>
<keyword evidence="2" id="KW-0408">Iron</keyword>
<organism evidence="5">
    <name type="scientific">marine metagenome</name>
    <dbReference type="NCBI Taxonomy" id="408172"/>
    <lineage>
        <taxon>unclassified sequences</taxon>
        <taxon>metagenomes</taxon>
        <taxon>ecological metagenomes</taxon>
    </lineage>
</organism>
<evidence type="ECO:0000256" key="2">
    <source>
        <dbReference type="ARBA" id="ARBA00023004"/>
    </source>
</evidence>
<dbReference type="InterPro" id="IPR006249">
    <property type="entry name" value="Aconitase/IRP2"/>
</dbReference>
<evidence type="ECO:0000313" key="5">
    <source>
        <dbReference type="EMBL" id="SVD00872.1"/>
    </source>
</evidence>
<evidence type="ECO:0000259" key="4">
    <source>
        <dbReference type="Pfam" id="PF00330"/>
    </source>
</evidence>
<keyword evidence="1" id="KW-0479">Metal-binding</keyword>
<dbReference type="GO" id="GO:0051536">
    <property type="term" value="F:iron-sulfur cluster binding"/>
    <property type="evidence" value="ECO:0007669"/>
    <property type="project" value="UniProtKB-KW"/>
</dbReference>